<dbReference type="PROSITE" id="PS51326">
    <property type="entry name" value="AVIDIN_2"/>
    <property type="match status" value="1"/>
</dbReference>
<keyword evidence="9" id="KW-1185">Reference proteome</keyword>
<dbReference type="PANTHER" id="PTHR34399:SF3">
    <property type="entry name" value="AVID PROTEIN-RELATED"/>
    <property type="match status" value="1"/>
</dbReference>
<name>A0AAW1BIQ8_CROAD</name>
<evidence type="ECO:0000256" key="5">
    <source>
        <dbReference type="ARBA" id="ARBA00023157"/>
    </source>
</evidence>
<comment type="caution">
    <text evidence="8">The sequence shown here is derived from an EMBL/GenBank/DDBJ whole genome shotgun (WGS) entry which is preliminary data.</text>
</comment>
<dbReference type="InterPro" id="IPR051764">
    <property type="entry name" value="Avidin/Streptavidin-rel"/>
</dbReference>
<dbReference type="InterPro" id="IPR005468">
    <property type="entry name" value="Avidin/str"/>
</dbReference>
<comment type="similarity">
    <text evidence="2">Belongs to the avidin/streptavidin family.</text>
</comment>
<dbReference type="AlphaFoldDB" id="A0AAW1BIQ8"/>
<dbReference type="GO" id="GO:0009374">
    <property type="term" value="F:biotin binding"/>
    <property type="evidence" value="ECO:0007669"/>
    <property type="project" value="InterPro"/>
</dbReference>
<dbReference type="Proteomes" id="UP001474421">
    <property type="component" value="Unassembled WGS sequence"/>
</dbReference>
<evidence type="ECO:0000256" key="4">
    <source>
        <dbReference type="ARBA" id="ARBA00022729"/>
    </source>
</evidence>
<dbReference type="Pfam" id="PF01382">
    <property type="entry name" value="Avidin"/>
    <property type="match status" value="1"/>
</dbReference>
<dbReference type="Gene3D" id="2.40.128.30">
    <property type="entry name" value="Avidin-like"/>
    <property type="match status" value="1"/>
</dbReference>
<evidence type="ECO:0000256" key="6">
    <source>
        <dbReference type="ARBA" id="ARBA00023180"/>
    </source>
</evidence>
<reference evidence="8 9" key="1">
    <citation type="journal article" date="2024" name="Proc. Natl. Acad. Sci. U.S.A.">
        <title>The genetic regulatory architecture and epigenomic basis for age-related changes in rattlesnake venom.</title>
        <authorList>
            <person name="Hogan M.P."/>
            <person name="Holding M.L."/>
            <person name="Nystrom G.S."/>
            <person name="Colston T.J."/>
            <person name="Bartlett D.A."/>
            <person name="Mason A.J."/>
            <person name="Ellsworth S.A."/>
            <person name="Rautsaw R.M."/>
            <person name="Lawrence K.C."/>
            <person name="Strickland J.L."/>
            <person name="He B."/>
            <person name="Fraser P."/>
            <person name="Margres M.J."/>
            <person name="Gilbert D.M."/>
            <person name="Gibbs H.L."/>
            <person name="Parkinson C.L."/>
            <person name="Rokyta D.R."/>
        </authorList>
    </citation>
    <scope>NUCLEOTIDE SEQUENCE [LARGE SCALE GENOMIC DNA]</scope>
    <source>
        <strain evidence="8">DRR0105</strain>
    </source>
</reference>
<evidence type="ECO:0000256" key="3">
    <source>
        <dbReference type="ARBA" id="ARBA00022525"/>
    </source>
</evidence>
<dbReference type="EMBL" id="JAOTOJ010000004">
    <property type="protein sequence ID" value="KAK9402151.1"/>
    <property type="molecule type" value="Genomic_DNA"/>
</dbReference>
<evidence type="ECO:0000256" key="2">
    <source>
        <dbReference type="ARBA" id="ARBA00006297"/>
    </source>
</evidence>
<keyword evidence="7" id="KW-0092">Biotin</keyword>
<protein>
    <submittedName>
        <fullName evidence="8">Avidin-like</fullName>
    </submittedName>
</protein>
<evidence type="ECO:0000256" key="1">
    <source>
        <dbReference type="ARBA" id="ARBA00004613"/>
    </source>
</evidence>
<proteinExistence type="inferred from homology"/>
<dbReference type="InterPro" id="IPR036896">
    <property type="entry name" value="Avidin-like_sf"/>
</dbReference>
<keyword evidence="6" id="KW-0325">Glycoprotein</keyword>
<dbReference type="PANTHER" id="PTHR34399">
    <property type="entry name" value="AVIDIN-RELATED"/>
    <property type="match status" value="1"/>
</dbReference>
<sequence length="238" mass="26010">MVGEERWWGASRIRMPVLGQRRRLPEKCPHPLAAEVLLSARRRPAISQKCLPFGRGSCPSQSSMVEGGGMSGAFPPLGKPPCHQPLLGWATDVQRFLLRARLLLLQPATVAGALAVQMTERSACGVSSRKQSGRRLHRRTLGCATFASPTRRGQPWGSGISLIGTWKNDLNSTMEINSVGNMGVFSGLYKTAVLASDNPIGPSPLQGIQHQGPQPTFGFTVNWNFWLCQKARIVFLRV</sequence>
<keyword evidence="4" id="KW-0732">Signal</keyword>
<comment type="subcellular location">
    <subcellularLocation>
        <location evidence="1">Secreted</location>
    </subcellularLocation>
</comment>
<evidence type="ECO:0000256" key="7">
    <source>
        <dbReference type="ARBA" id="ARBA00023267"/>
    </source>
</evidence>
<accession>A0AAW1BIQ8</accession>
<keyword evidence="5" id="KW-1015">Disulfide bond</keyword>
<evidence type="ECO:0000313" key="9">
    <source>
        <dbReference type="Proteomes" id="UP001474421"/>
    </source>
</evidence>
<organism evidence="8 9">
    <name type="scientific">Crotalus adamanteus</name>
    <name type="common">Eastern diamondback rattlesnake</name>
    <dbReference type="NCBI Taxonomy" id="8729"/>
    <lineage>
        <taxon>Eukaryota</taxon>
        <taxon>Metazoa</taxon>
        <taxon>Chordata</taxon>
        <taxon>Craniata</taxon>
        <taxon>Vertebrata</taxon>
        <taxon>Euteleostomi</taxon>
        <taxon>Lepidosauria</taxon>
        <taxon>Squamata</taxon>
        <taxon>Bifurcata</taxon>
        <taxon>Unidentata</taxon>
        <taxon>Episquamata</taxon>
        <taxon>Toxicofera</taxon>
        <taxon>Serpentes</taxon>
        <taxon>Colubroidea</taxon>
        <taxon>Viperidae</taxon>
        <taxon>Crotalinae</taxon>
        <taxon>Crotalus</taxon>
    </lineage>
</organism>
<dbReference type="SUPFAM" id="SSF50876">
    <property type="entry name" value="Avidin/streptavidin"/>
    <property type="match status" value="1"/>
</dbReference>
<keyword evidence="3" id="KW-0964">Secreted</keyword>
<gene>
    <name evidence="8" type="ORF">NXF25_010507</name>
</gene>
<dbReference type="PRINTS" id="PR00709">
    <property type="entry name" value="AVIDIN"/>
</dbReference>
<evidence type="ECO:0000313" key="8">
    <source>
        <dbReference type="EMBL" id="KAK9402151.1"/>
    </source>
</evidence>
<dbReference type="InterPro" id="IPR005469">
    <property type="entry name" value="Avidin"/>
</dbReference>
<dbReference type="GO" id="GO:0005576">
    <property type="term" value="C:extracellular region"/>
    <property type="evidence" value="ECO:0007669"/>
    <property type="project" value="UniProtKB-SubCell"/>
</dbReference>